<proteinExistence type="predicted"/>
<dbReference type="EMBL" id="JAMKFE010000007">
    <property type="protein sequence ID" value="MCM5680431.1"/>
    <property type="molecule type" value="Genomic_DNA"/>
</dbReference>
<feature type="compositionally biased region" description="Pro residues" evidence="1">
    <location>
        <begin position="87"/>
        <end position="97"/>
    </location>
</feature>
<reference evidence="2" key="1">
    <citation type="submission" date="2022-05" db="EMBL/GenBank/DDBJ databases">
        <title>Schlegelella sp. nov., isolated from mangrove soil.</title>
        <authorList>
            <person name="Liu Y."/>
            <person name="Ge X."/>
            <person name="Liu W."/>
        </authorList>
    </citation>
    <scope>NUCLEOTIDE SEQUENCE</scope>
    <source>
        <strain evidence="2">S2-27</strain>
    </source>
</reference>
<evidence type="ECO:0000256" key="1">
    <source>
        <dbReference type="SAM" id="MobiDB-lite"/>
    </source>
</evidence>
<dbReference type="RefSeq" id="WP_251778885.1">
    <property type="nucleotide sequence ID" value="NZ_JAMKFE010000007.1"/>
</dbReference>
<feature type="region of interest" description="Disordered" evidence="1">
    <location>
        <begin position="858"/>
        <end position="878"/>
    </location>
</feature>
<feature type="region of interest" description="Disordered" evidence="1">
    <location>
        <begin position="892"/>
        <end position="911"/>
    </location>
</feature>
<evidence type="ECO:0000313" key="2">
    <source>
        <dbReference type="EMBL" id="MCM5680431.1"/>
    </source>
</evidence>
<feature type="region of interest" description="Disordered" evidence="1">
    <location>
        <begin position="54"/>
        <end position="119"/>
    </location>
</feature>
<name>A0ABT0YQM6_9BURK</name>
<feature type="compositionally biased region" description="Pro residues" evidence="1">
    <location>
        <begin position="105"/>
        <end position="117"/>
    </location>
</feature>
<gene>
    <name evidence="2" type="ORF">M8A51_12925</name>
</gene>
<protein>
    <submittedName>
        <fullName evidence="2">Uncharacterized protein</fullName>
    </submittedName>
</protein>
<accession>A0ABT0YQM6</accession>
<comment type="caution">
    <text evidence="2">The sequence shown here is derived from an EMBL/GenBank/DDBJ whole genome shotgun (WGS) entry which is preliminary data.</text>
</comment>
<evidence type="ECO:0000313" key="3">
    <source>
        <dbReference type="Proteomes" id="UP001165541"/>
    </source>
</evidence>
<organism evidence="2 3">
    <name type="scientific">Caldimonas mangrovi</name>
    <dbReference type="NCBI Taxonomy" id="2944811"/>
    <lineage>
        <taxon>Bacteria</taxon>
        <taxon>Pseudomonadati</taxon>
        <taxon>Pseudomonadota</taxon>
        <taxon>Betaproteobacteria</taxon>
        <taxon>Burkholderiales</taxon>
        <taxon>Sphaerotilaceae</taxon>
        <taxon>Caldimonas</taxon>
    </lineage>
</organism>
<sequence>MQRHTRDMKPKFPHLPWFGHRVITGHKPAEPVDGSTNLAKRFVSHLPLKVRARAQGAGMPAPPVSVPAGEAPAAQPTGPSLQARTSPVPPATRPPSPEGAAMPFPSTPPGRMSPPLSPAEEAIIGGLSSDLSTRHQFQRAIQEHGPEDRLDFLKLLNALHGSGASDPKDLLNILPALAKLPPDERPAFWQHILSLELLSPSDGPQHAADSMAAIGMLASIPSQERGHAGQVAQQIARRQPGAYASNVRRALEEVGRLPSAIEKNQLEWCWRTLYGAWNNVEPDAIKAMVDMGAEKAVQTVVRLQQHYSCLLPTVRATDVLNELKDVEEGDDHWRGALVGQQCIPGPDQYKTAEQCYSNLVGLNRCGQSARSLVDSILRNRESLSPQEVSQSIDTFVKLKASLVTDGSPVAETKRRLSAIENGVANLALSPRMSQELMHWLLQLKPEDLNRVLAGMDQKAPRADSIPPDVDMAISQSAARIAIPDLAGGVEDRVENWRRLLDGMLAAKEVQEPWNAMPLRFLLHFREYVSQKLAQAHPFVSRKALDLSRPEHQLVDYYSSVQEAHCSKFLSLEKNTRFNFEDARKIQGNQGVRQHVLEAAARLDAFESMCLAYEAKKFQERIYLPAIQKTTELSEKLDKKVPLILVGNSTSGGTALTPLGLDKLRAAGTEVFIIKQPSTDTELHSLDPEGLDRDFLQALYQEHAAPPVVIITDLSAHDRYPQAFRRWRNLAAAMNNAWQRDNYEAWRKNGLDDTPFEPDPLRHAGVLAQLQDLASRGSRPDKGLELHFASVNQEALSTRWGERPAPFSWDRVHGPAFICCQTAFSHEDLVKEAAHGDALAARIVELADDLGVEHEKGFVDDKNDYQDPEGYPGKSGRLKFNPLVHPPSRGYFKAMQKGGPSELRVPAPGSAG</sequence>
<dbReference type="Proteomes" id="UP001165541">
    <property type="component" value="Unassembled WGS sequence"/>
</dbReference>
<keyword evidence="3" id="KW-1185">Reference proteome</keyword>